<keyword evidence="1" id="KW-1133">Transmembrane helix</keyword>
<keyword evidence="3" id="KW-1185">Reference proteome</keyword>
<reference evidence="3" key="1">
    <citation type="journal article" date="2019" name="Int. J. Syst. Evol. Microbiol.">
        <title>The Global Catalogue of Microorganisms (GCM) 10K type strain sequencing project: providing services to taxonomists for standard genome sequencing and annotation.</title>
        <authorList>
            <consortium name="The Broad Institute Genomics Platform"/>
            <consortium name="The Broad Institute Genome Sequencing Center for Infectious Disease"/>
            <person name="Wu L."/>
            <person name="Ma J."/>
        </authorList>
    </citation>
    <scope>NUCLEOTIDE SEQUENCE [LARGE SCALE GENOMIC DNA]</scope>
    <source>
        <strain evidence="3">JCM 3369</strain>
    </source>
</reference>
<proteinExistence type="predicted"/>
<dbReference type="RefSeq" id="WP_160826885.1">
    <property type="nucleotide sequence ID" value="NZ_JBHSXS010000031.1"/>
</dbReference>
<keyword evidence="1" id="KW-0472">Membrane</keyword>
<comment type="caution">
    <text evidence="2">The sequence shown here is derived from an EMBL/GenBank/DDBJ whole genome shotgun (WGS) entry which is preliminary data.</text>
</comment>
<protein>
    <submittedName>
        <fullName evidence="2">DoxX family membrane protein</fullName>
    </submittedName>
</protein>
<feature type="transmembrane region" description="Helical" evidence="1">
    <location>
        <begin position="137"/>
        <end position="157"/>
    </location>
</feature>
<keyword evidence="1" id="KW-0812">Transmembrane</keyword>
<evidence type="ECO:0000256" key="1">
    <source>
        <dbReference type="SAM" id="Phobius"/>
    </source>
</evidence>
<accession>A0ABW2CV62</accession>
<feature type="transmembrane region" description="Helical" evidence="1">
    <location>
        <begin position="74"/>
        <end position="100"/>
    </location>
</feature>
<sequence>MPLETPLRPPAHRTAAPTARYAWAATRIFLGWIFLWAFIDKLLGFGKSAPEGWVDGTSPSKGFLSSVDGPFQGMFHAMAGALWVDALYMFGLIGLGVALVLGIGLRAAAVGGTLLIAMLWAASLWPEANPFMDEHWIYAGVLISLALSDAGETWGLARPWSRTAVVRRFPFLR</sequence>
<dbReference type="Proteomes" id="UP001596380">
    <property type="component" value="Unassembled WGS sequence"/>
</dbReference>
<feature type="transmembrane region" description="Helical" evidence="1">
    <location>
        <begin position="107"/>
        <end position="125"/>
    </location>
</feature>
<evidence type="ECO:0000313" key="3">
    <source>
        <dbReference type="Proteomes" id="UP001596380"/>
    </source>
</evidence>
<evidence type="ECO:0000313" key="2">
    <source>
        <dbReference type="EMBL" id="MFC6884820.1"/>
    </source>
</evidence>
<name>A0ABW2CV62_9ACTN</name>
<dbReference type="EMBL" id="JBHSXS010000031">
    <property type="protein sequence ID" value="MFC6884820.1"/>
    <property type="molecule type" value="Genomic_DNA"/>
</dbReference>
<organism evidence="2 3">
    <name type="scientific">Actinomadura yumaensis</name>
    <dbReference type="NCBI Taxonomy" id="111807"/>
    <lineage>
        <taxon>Bacteria</taxon>
        <taxon>Bacillati</taxon>
        <taxon>Actinomycetota</taxon>
        <taxon>Actinomycetes</taxon>
        <taxon>Streptosporangiales</taxon>
        <taxon>Thermomonosporaceae</taxon>
        <taxon>Actinomadura</taxon>
    </lineage>
</organism>
<gene>
    <name evidence="2" type="ORF">ACFQKB_34030</name>
</gene>
<feature type="transmembrane region" description="Helical" evidence="1">
    <location>
        <begin position="21"/>
        <end position="39"/>
    </location>
</feature>